<dbReference type="WormBase" id="T14B4.9">
    <property type="protein sequence ID" value="CE38979"/>
    <property type="gene ID" value="WBGene00020503"/>
</dbReference>
<evidence type="ECO:0000256" key="5">
    <source>
        <dbReference type="ARBA" id="ARBA00023180"/>
    </source>
</evidence>
<dbReference type="PaxDb" id="6239-T14B4.9"/>
<dbReference type="FunCoup" id="Q22481">
    <property type="interactions" value="147"/>
</dbReference>
<accession>Q22481</accession>
<dbReference type="KEGG" id="cel:CELE_T14B4.9"/>
<dbReference type="eggNOG" id="KOG0799">
    <property type="taxonomic scope" value="Eukaryota"/>
</dbReference>
<dbReference type="HOGENOM" id="CLU_032341_2_0_1"/>
<evidence type="ECO:0000313" key="6">
    <source>
        <dbReference type="EMBL" id="CCD65278.1"/>
    </source>
</evidence>
<proteinExistence type="predicted"/>
<dbReference type="Bgee" id="WBGene00020503">
    <property type="expression patterns" value="Expressed in embryo and 2 other cell types or tissues"/>
</dbReference>
<dbReference type="PANTHER" id="PTHR46671">
    <property type="entry name" value="PROTEIN CBG11221"/>
    <property type="match status" value="1"/>
</dbReference>
<dbReference type="SMR" id="Q22481"/>
<dbReference type="OMA" id="CENIKQR"/>
<evidence type="ECO:0000313" key="7">
    <source>
        <dbReference type="Proteomes" id="UP000001940"/>
    </source>
</evidence>
<dbReference type="UCSC" id="T14B4.9">
    <property type="organism name" value="c. elegans"/>
</dbReference>
<dbReference type="CTD" id="188494"/>
<dbReference type="InterPro" id="IPR003406">
    <property type="entry name" value="Glyco_trans_14"/>
</dbReference>
<dbReference type="Proteomes" id="UP000001940">
    <property type="component" value="Chromosome II"/>
</dbReference>
<dbReference type="InParanoid" id="Q22481"/>
<dbReference type="AGR" id="WB:WBGene00020503"/>
<dbReference type="GO" id="GO:0016757">
    <property type="term" value="F:glycosyltransferase activity"/>
    <property type="evidence" value="ECO:0007669"/>
    <property type="project" value="UniProtKB-KW"/>
</dbReference>
<dbReference type="EMBL" id="BX284602">
    <property type="protein sequence ID" value="CCD65278.1"/>
    <property type="molecule type" value="Genomic_DNA"/>
</dbReference>
<dbReference type="PANTHER" id="PTHR46671:SF7">
    <property type="entry name" value="CORE-2_I-BRANCHING ENZYME"/>
    <property type="match status" value="1"/>
</dbReference>
<keyword evidence="4" id="KW-0472">Membrane</keyword>
<keyword evidence="2" id="KW-0328">Glycosyltransferase</keyword>
<dbReference type="PhylomeDB" id="Q22481"/>
<dbReference type="RefSeq" id="NP_495371.2">
    <property type="nucleotide sequence ID" value="NM_062970.2"/>
</dbReference>
<name>Q22481_CAEEL</name>
<evidence type="ECO:0000256" key="2">
    <source>
        <dbReference type="ARBA" id="ARBA00022676"/>
    </source>
</evidence>
<dbReference type="PIR" id="T28892">
    <property type="entry name" value="T28892"/>
</dbReference>
<dbReference type="CAZy" id="GT14">
    <property type="family name" value="Glycosyltransferase Family 14"/>
</dbReference>
<dbReference type="OrthoDB" id="2019572at2759"/>
<dbReference type="GeneID" id="188494"/>
<evidence type="ECO:0000256" key="3">
    <source>
        <dbReference type="ARBA" id="ARBA00022679"/>
    </source>
</evidence>
<evidence type="ECO:0000256" key="1">
    <source>
        <dbReference type="ARBA" id="ARBA00004606"/>
    </source>
</evidence>
<evidence type="ECO:0000256" key="4">
    <source>
        <dbReference type="ARBA" id="ARBA00023136"/>
    </source>
</evidence>
<reference evidence="6 7" key="1">
    <citation type="journal article" date="1998" name="Science">
        <title>Genome sequence of the nematode C. elegans: a platform for investigating biology.</title>
        <authorList>
            <consortium name="The C. elegans sequencing consortium"/>
            <person name="Sulson J.E."/>
            <person name="Waterston R."/>
        </authorList>
    </citation>
    <scope>NUCLEOTIDE SEQUENCE [LARGE SCALE GENOMIC DNA]</scope>
    <source>
        <strain evidence="6 7">Bristol N2</strain>
    </source>
</reference>
<organism evidence="6 7">
    <name type="scientific">Caenorhabditis elegans</name>
    <dbReference type="NCBI Taxonomy" id="6239"/>
    <lineage>
        <taxon>Eukaryota</taxon>
        <taxon>Metazoa</taxon>
        <taxon>Ecdysozoa</taxon>
        <taxon>Nematoda</taxon>
        <taxon>Chromadorea</taxon>
        <taxon>Rhabditida</taxon>
        <taxon>Rhabditina</taxon>
        <taxon>Rhabditomorpha</taxon>
        <taxon>Rhabditoidea</taxon>
        <taxon>Rhabditidae</taxon>
        <taxon>Peloderinae</taxon>
        <taxon>Caenorhabditis</taxon>
    </lineage>
</organism>
<gene>
    <name evidence="6" type="ORF">CELE_T14B4.9</name>
    <name evidence="6 8" type="ORF">T14B4.9</name>
</gene>
<comment type="subcellular location">
    <subcellularLocation>
        <location evidence="1">Membrane</location>
        <topology evidence="1">Single-pass type II membrane protein</topology>
    </subcellularLocation>
</comment>
<sequence length="454" mass="53507">MCSKYSRTFFFLLLTMLVCTIVIFSMAPRITMSFWTSKETNILWRRKETAHLDCGRILANDRSYIEKFIGEHRIPLSSNLESLDMSCYSIQNRIIPFNFHLRPLKIGVVFARVVYKDYEFLEKQVQMSYHPQNIFCFFIDSKSKDDFKWRIRRLGRCLPNVFVIDEELRIDSAGHNMNLAHYKCMEKMVKLPDWDYFILMQNHDVVGKSVYEISRIFEILDGANDIDIDKEFGRIDESLKWDLKTLRLFRDESALNSTYLNSTLRVSKGSVQGSLSRAAVEWMVKTVNPRVYLDQWNEGAYGVDEQWISTFQANDFLGMPGHFSDICLNETGNKTDFITRWSKWSWSDEIARKCGSKFVRHGVCIMGIEELPVIAQMPNIMFNKMLPSFDYAIIDCTAELIYNRTFLGQEDHPLEEEYYANMVNVIYHKHHLEPNYELNCTPGYELWRNRKYPL</sequence>
<dbReference type="AlphaFoldDB" id="Q22481"/>
<keyword evidence="7" id="KW-1185">Reference proteome</keyword>
<keyword evidence="5" id="KW-0325">Glycoprotein</keyword>
<evidence type="ECO:0000313" key="8">
    <source>
        <dbReference type="WormBase" id="T14B4.9"/>
    </source>
</evidence>
<dbReference type="GO" id="GO:0016020">
    <property type="term" value="C:membrane"/>
    <property type="evidence" value="ECO:0007669"/>
    <property type="project" value="UniProtKB-SubCell"/>
</dbReference>
<dbReference type="Pfam" id="PF02485">
    <property type="entry name" value="Branch"/>
    <property type="match status" value="1"/>
</dbReference>
<protein>
    <submittedName>
        <fullName evidence="6">Core-2/I-Branching enzyme</fullName>
    </submittedName>
</protein>
<keyword evidence="3" id="KW-0808">Transferase</keyword>